<dbReference type="eggNOG" id="COG0284">
    <property type="taxonomic scope" value="Bacteria"/>
</dbReference>
<dbReference type="CDD" id="cd04725">
    <property type="entry name" value="OMP_decarboxylase_like"/>
    <property type="match status" value="1"/>
</dbReference>
<dbReference type="PANTHER" id="PTHR23117">
    <property type="entry name" value="GUANYLATE KINASE-RELATED"/>
    <property type="match status" value="1"/>
</dbReference>
<accession>A0A087DTG8</accession>
<dbReference type="UniPathway" id="UPA00070">
    <property type="reaction ID" value="UER00120"/>
</dbReference>
<evidence type="ECO:0000256" key="11">
    <source>
        <dbReference type="ARBA" id="ARBA00023239"/>
    </source>
</evidence>
<dbReference type="STRING" id="762211.BSTEL_1345"/>
<dbReference type="SUPFAM" id="SSF52540">
    <property type="entry name" value="P-loop containing nucleoside triphosphate hydrolases"/>
    <property type="match status" value="1"/>
</dbReference>
<dbReference type="PROSITE" id="PS00856">
    <property type="entry name" value="GUANYLATE_KINASE_1"/>
    <property type="match status" value="1"/>
</dbReference>
<feature type="binding site" evidence="15">
    <location>
        <begin position="430"/>
        <end position="437"/>
    </location>
    <ligand>
        <name>ATP</name>
        <dbReference type="ChEBI" id="CHEBI:30616"/>
    </ligand>
</feature>
<evidence type="ECO:0000256" key="15">
    <source>
        <dbReference type="HAMAP-Rule" id="MF_00328"/>
    </source>
</evidence>
<keyword evidence="19" id="KW-1185">Reference proteome</keyword>
<evidence type="ECO:0000256" key="12">
    <source>
        <dbReference type="ARBA" id="ARBA00030128"/>
    </source>
</evidence>
<keyword evidence="11" id="KW-0456">Lyase</keyword>
<keyword evidence="7 15" id="KW-0418">Kinase</keyword>
<evidence type="ECO:0000256" key="1">
    <source>
        <dbReference type="ARBA" id="ARBA00003531"/>
    </source>
</evidence>
<evidence type="ECO:0000256" key="13">
    <source>
        <dbReference type="ARBA" id="ARBA00048594"/>
    </source>
</evidence>
<evidence type="ECO:0000256" key="4">
    <source>
        <dbReference type="ARBA" id="ARBA00016296"/>
    </source>
</evidence>
<evidence type="ECO:0000256" key="9">
    <source>
        <dbReference type="ARBA" id="ARBA00022840"/>
    </source>
</evidence>
<evidence type="ECO:0000256" key="8">
    <source>
        <dbReference type="ARBA" id="ARBA00022793"/>
    </source>
</evidence>
<dbReference type="InterPro" id="IPR027417">
    <property type="entry name" value="P-loop_NTPase"/>
</dbReference>
<dbReference type="Gene3D" id="3.20.20.70">
    <property type="entry name" value="Aldolase class I"/>
    <property type="match status" value="1"/>
</dbReference>
<comment type="function">
    <text evidence="1 15">Essential for recycling GMP and indirectly, cGMP.</text>
</comment>
<dbReference type="InterPro" id="IPR008144">
    <property type="entry name" value="Guanylate_kin-like_dom"/>
</dbReference>
<keyword evidence="8" id="KW-0210">Decarboxylase</keyword>
<keyword evidence="9 15" id="KW-0067">ATP-binding</keyword>
<dbReference type="SMART" id="SM00934">
    <property type="entry name" value="OMPdecase"/>
    <property type="match status" value="1"/>
</dbReference>
<dbReference type="GO" id="GO:0006207">
    <property type="term" value="P:'de novo' pyrimidine nucleobase biosynthetic process"/>
    <property type="evidence" value="ECO:0007669"/>
    <property type="project" value="InterPro"/>
</dbReference>
<evidence type="ECO:0000313" key="19">
    <source>
        <dbReference type="Proteomes" id="UP000029004"/>
    </source>
</evidence>
<dbReference type="GO" id="GO:0004590">
    <property type="term" value="F:orotidine-5'-phosphate decarboxylase activity"/>
    <property type="evidence" value="ECO:0007669"/>
    <property type="project" value="UniProtKB-UniRule"/>
</dbReference>
<dbReference type="CDD" id="cd00071">
    <property type="entry name" value="GMPK"/>
    <property type="match status" value="1"/>
</dbReference>
<keyword evidence="6 15" id="KW-0547">Nucleotide-binding</keyword>
<evidence type="ECO:0000259" key="17">
    <source>
        <dbReference type="PROSITE" id="PS50052"/>
    </source>
</evidence>
<dbReference type="InterPro" id="IPR011060">
    <property type="entry name" value="RibuloseP-bd_barrel"/>
</dbReference>
<evidence type="ECO:0000256" key="14">
    <source>
        <dbReference type="ARBA" id="ARBA00049157"/>
    </source>
</evidence>
<dbReference type="SUPFAM" id="SSF51366">
    <property type="entry name" value="Ribulose-phoshate binding barrel"/>
    <property type="match status" value="1"/>
</dbReference>
<dbReference type="EC" id="2.7.4.8" evidence="15"/>
<dbReference type="AlphaFoldDB" id="A0A087DTG8"/>
<dbReference type="EMBL" id="JGZP01000007">
    <property type="protein sequence ID" value="KFI98818.1"/>
    <property type="molecule type" value="Genomic_DNA"/>
</dbReference>
<dbReference type="GO" id="GO:0005829">
    <property type="term" value="C:cytosol"/>
    <property type="evidence" value="ECO:0007669"/>
    <property type="project" value="TreeGrafter"/>
</dbReference>
<dbReference type="InterPro" id="IPR013785">
    <property type="entry name" value="Aldolase_TIM"/>
</dbReference>
<gene>
    <name evidence="15" type="primary">gmk</name>
    <name evidence="18" type="ORF">BSTEL_1345</name>
</gene>
<dbReference type="Gene3D" id="3.40.50.300">
    <property type="entry name" value="P-loop containing nucleotide triphosphate hydrolases"/>
    <property type="match status" value="1"/>
</dbReference>
<comment type="similarity">
    <text evidence="3 15">Belongs to the guanylate kinase family.</text>
</comment>
<organism evidence="18 19">
    <name type="scientific">Bifidobacterium stellenboschense</name>
    <dbReference type="NCBI Taxonomy" id="762211"/>
    <lineage>
        <taxon>Bacteria</taxon>
        <taxon>Bacillati</taxon>
        <taxon>Actinomycetota</taxon>
        <taxon>Actinomycetes</taxon>
        <taxon>Bifidobacteriales</taxon>
        <taxon>Bifidobacteriaceae</taxon>
        <taxon>Bifidobacterium</taxon>
    </lineage>
</organism>
<dbReference type="PANTHER" id="PTHR23117:SF13">
    <property type="entry name" value="GUANYLATE KINASE"/>
    <property type="match status" value="1"/>
</dbReference>
<keyword evidence="15" id="KW-0963">Cytoplasm</keyword>
<evidence type="ECO:0000256" key="2">
    <source>
        <dbReference type="ARBA" id="ARBA00004861"/>
    </source>
</evidence>
<evidence type="ECO:0000256" key="16">
    <source>
        <dbReference type="SAM" id="MobiDB-lite"/>
    </source>
</evidence>
<feature type="domain" description="Guanylate kinase-like" evidence="17">
    <location>
        <begin position="423"/>
        <end position="606"/>
    </location>
</feature>
<dbReference type="Pfam" id="PF00625">
    <property type="entry name" value="Guanylate_kin"/>
    <property type="match status" value="1"/>
</dbReference>
<feature type="compositionally biased region" description="Low complexity" evidence="16">
    <location>
        <begin position="319"/>
        <end position="354"/>
    </location>
</feature>
<keyword evidence="5 15" id="KW-0808">Transferase</keyword>
<feature type="region of interest" description="Disordered" evidence="16">
    <location>
        <begin position="305"/>
        <end position="418"/>
    </location>
</feature>
<comment type="caution">
    <text evidence="18">The sequence shown here is derived from an EMBL/GenBank/DDBJ whole genome shotgun (WGS) entry which is preliminary data.</text>
</comment>
<dbReference type="PROSITE" id="PS50052">
    <property type="entry name" value="GUANYLATE_KINASE_2"/>
    <property type="match status" value="1"/>
</dbReference>
<comment type="catalytic activity">
    <reaction evidence="13 15">
        <text>GMP + ATP = GDP + ADP</text>
        <dbReference type="Rhea" id="RHEA:20780"/>
        <dbReference type="ChEBI" id="CHEBI:30616"/>
        <dbReference type="ChEBI" id="CHEBI:58115"/>
        <dbReference type="ChEBI" id="CHEBI:58189"/>
        <dbReference type="ChEBI" id="CHEBI:456216"/>
        <dbReference type="EC" id="2.7.4.8"/>
    </reaction>
</comment>
<dbReference type="SMART" id="SM00072">
    <property type="entry name" value="GuKc"/>
    <property type="match status" value="1"/>
</dbReference>
<comment type="subcellular location">
    <subcellularLocation>
        <location evidence="15">Cytoplasm</location>
    </subcellularLocation>
</comment>
<dbReference type="NCBIfam" id="TIGR03263">
    <property type="entry name" value="guanyl_kin"/>
    <property type="match status" value="1"/>
</dbReference>
<dbReference type="InterPro" id="IPR001754">
    <property type="entry name" value="OMPdeCOase_dom"/>
</dbReference>
<dbReference type="GO" id="GO:0004385">
    <property type="term" value="F:GMP kinase activity"/>
    <property type="evidence" value="ECO:0007669"/>
    <property type="project" value="UniProtKB-UniRule"/>
</dbReference>
<dbReference type="Pfam" id="PF00215">
    <property type="entry name" value="OMPdecase"/>
    <property type="match status" value="1"/>
</dbReference>
<dbReference type="GO" id="GO:0044205">
    <property type="term" value="P:'de novo' UMP biosynthetic process"/>
    <property type="evidence" value="ECO:0007669"/>
    <property type="project" value="UniProtKB-UniPathway"/>
</dbReference>
<evidence type="ECO:0000313" key="18">
    <source>
        <dbReference type="EMBL" id="KFI98818.1"/>
    </source>
</evidence>
<proteinExistence type="inferred from homology"/>
<comment type="pathway">
    <text evidence="2">Pyrimidine metabolism; UMP biosynthesis via de novo pathway; UMP from orotate: step 2/2.</text>
</comment>
<name>A0A087DTG8_9BIFI</name>
<sequence>MSDSPIEEQDTERLARRSDFGLRLRNSMDKYGPLCVGIDPHRKLLTDWGYNVDADGAEMFAMRMLQAANGRAAAVKFQSPMFERYGSKGFAALERVLYAARQMGIITIVDCLHGGLSTTISAIADAYFKPGAPLRADAITLLPYYGARSLQGLIDDALDNGRGVFIASLTSNEEGKSLQSAIRQVGDYEGKTVAYGIAATAQKNNRNVDGMGSVGLVIGATIGQWIRETGVDPARFTGPILSPGYGWQGADAKDLRTVFKGTKGNVLVTVSRFIASHGPDIAALSEATEAISLDVRQALMEATRVAELPQETERHDAPESAATAETPTPTDSAGDSADAPDAATVATETTGATDAPRETITVTDTDKTAETATAAANDGNDAGNDAAAQTDTAAETTAAGAAGAAGTQPETPAEADEEALRGGRLLVLTGPAGVGKGTVEIALRKKHPEIWVSVSATTRDPRPGEVNGVNYWFMSEEEFAAKEKAGEFLETALVHGLAHYGTPLKPLEDHMAVGTPTILEIDLQGARRVKEKAKELGLEVVTVFIAPPSFDELVRRLTGRGTETEEQRKRRLETAKVELAAESEFDVTIVNENVEEAADQLWSLIAKEYGKEA</sequence>
<dbReference type="HAMAP" id="MF_00328">
    <property type="entry name" value="Guanylate_kinase"/>
    <property type="match status" value="1"/>
</dbReference>
<dbReference type="Proteomes" id="UP000029004">
    <property type="component" value="Unassembled WGS sequence"/>
</dbReference>
<dbReference type="NCBIfam" id="TIGR02127">
    <property type="entry name" value="pyrF_sub2"/>
    <property type="match status" value="1"/>
</dbReference>
<dbReference type="GO" id="GO:0005524">
    <property type="term" value="F:ATP binding"/>
    <property type="evidence" value="ECO:0007669"/>
    <property type="project" value="UniProtKB-UniRule"/>
</dbReference>
<dbReference type="eggNOG" id="COG0194">
    <property type="taxonomic scope" value="Bacteria"/>
</dbReference>
<keyword evidence="10" id="KW-0665">Pyrimidine biosynthesis</keyword>
<reference evidence="18 19" key="1">
    <citation type="submission" date="2014-03" db="EMBL/GenBank/DDBJ databases">
        <title>Genomics of Bifidobacteria.</title>
        <authorList>
            <person name="Ventura M."/>
            <person name="Milani C."/>
            <person name="Lugli G.A."/>
        </authorList>
    </citation>
    <scope>NUCLEOTIDE SEQUENCE [LARGE SCALE GENOMIC DNA]</scope>
    <source>
        <strain evidence="18 19">DSM 23968</strain>
    </source>
</reference>
<feature type="compositionally biased region" description="Low complexity" evidence="16">
    <location>
        <begin position="370"/>
        <end position="412"/>
    </location>
</feature>
<dbReference type="InterPro" id="IPR020590">
    <property type="entry name" value="Guanylate_kinase_CS"/>
</dbReference>
<evidence type="ECO:0000256" key="6">
    <source>
        <dbReference type="ARBA" id="ARBA00022741"/>
    </source>
</evidence>
<dbReference type="InterPro" id="IPR011995">
    <property type="entry name" value="OMPdecase_type-2"/>
</dbReference>
<evidence type="ECO:0000256" key="7">
    <source>
        <dbReference type="ARBA" id="ARBA00022777"/>
    </source>
</evidence>
<evidence type="ECO:0000256" key="10">
    <source>
        <dbReference type="ARBA" id="ARBA00022975"/>
    </source>
</evidence>
<dbReference type="InterPro" id="IPR008145">
    <property type="entry name" value="GK/Ca_channel_bsu"/>
</dbReference>
<protein>
    <recommendedName>
        <fullName evidence="4 15">Guanylate kinase</fullName>
        <ecNumber evidence="15">2.7.4.8</ecNumber>
    </recommendedName>
    <alternativeName>
        <fullName evidence="12 15">GMP kinase</fullName>
    </alternativeName>
</protein>
<dbReference type="FunFam" id="3.30.63.10:FF:000002">
    <property type="entry name" value="Guanylate kinase 1"/>
    <property type="match status" value="1"/>
</dbReference>
<evidence type="ECO:0000256" key="5">
    <source>
        <dbReference type="ARBA" id="ARBA00022679"/>
    </source>
</evidence>
<evidence type="ECO:0000256" key="3">
    <source>
        <dbReference type="ARBA" id="ARBA00005790"/>
    </source>
</evidence>
<dbReference type="InterPro" id="IPR017665">
    <property type="entry name" value="Guanylate_kinase"/>
</dbReference>
<comment type="catalytic activity">
    <reaction evidence="14">
        <text>orotidine 5'-phosphate + H(+) = UMP + CO2</text>
        <dbReference type="Rhea" id="RHEA:11596"/>
        <dbReference type="ChEBI" id="CHEBI:15378"/>
        <dbReference type="ChEBI" id="CHEBI:16526"/>
        <dbReference type="ChEBI" id="CHEBI:57538"/>
        <dbReference type="ChEBI" id="CHEBI:57865"/>
        <dbReference type="EC" id="4.1.1.23"/>
    </reaction>
</comment>
<dbReference type="Gene3D" id="3.30.63.10">
    <property type="entry name" value="Guanylate Kinase phosphate binding domain"/>
    <property type="match status" value="1"/>
</dbReference>